<dbReference type="InterPro" id="IPR029052">
    <property type="entry name" value="Metallo-depent_PP-like"/>
</dbReference>
<dbReference type="InterPro" id="IPR042283">
    <property type="entry name" value="GpdQ_catalytic"/>
</dbReference>
<dbReference type="OrthoDB" id="9784378at2"/>
<dbReference type="AlphaFoldDB" id="A0A4R6QGG3"/>
<reference evidence="6 7" key="1">
    <citation type="submission" date="2019-03" db="EMBL/GenBank/DDBJ databases">
        <title>Genomic Encyclopedia of Type Strains, Phase IV (KMG-IV): sequencing the most valuable type-strain genomes for metagenomic binning, comparative biology and taxonomic classification.</title>
        <authorList>
            <person name="Goeker M."/>
        </authorList>
    </citation>
    <scope>NUCLEOTIDE SEQUENCE [LARGE SCALE GENOMIC DNA]</scope>
    <source>
        <strain evidence="6 7">DSM 16998</strain>
    </source>
</reference>
<dbReference type="FunCoup" id="A0A4R6QGG3">
    <property type="interactions" value="73"/>
</dbReference>
<gene>
    <name evidence="6" type="ORF">DES47_11260</name>
</gene>
<organism evidence="6 7">
    <name type="scientific">Roseateles toxinivorans</name>
    <dbReference type="NCBI Taxonomy" id="270368"/>
    <lineage>
        <taxon>Bacteria</taxon>
        <taxon>Pseudomonadati</taxon>
        <taxon>Pseudomonadota</taxon>
        <taxon>Betaproteobacteria</taxon>
        <taxon>Burkholderiales</taxon>
        <taxon>Sphaerotilaceae</taxon>
        <taxon>Roseateles</taxon>
    </lineage>
</organism>
<dbReference type="InterPro" id="IPR026575">
    <property type="entry name" value="GpdQ/CpdA-like"/>
</dbReference>
<evidence type="ECO:0000256" key="1">
    <source>
        <dbReference type="ARBA" id="ARBA00022723"/>
    </source>
</evidence>
<dbReference type="GO" id="GO:0004112">
    <property type="term" value="F:cyclic-nucleotide phosphodiesterase activity"/>
    <property type="evidence" value="ECO:0007669"/>
    <property type="project" value="InterPro"/>
</dbReference>
<evidence type="ECO:0000256" key="4">
    <source>
        <dbReference type="ARBA" id="ARBA00025742"/>
    </source>
</evidence>
<evidence type="ECO:0000256" key="2">
    <source>
        <dbReference type="ARBA" id="ARBA00022801"/>
    </source>
</evidence>
<dbReference type="RefSeq" id="WP_133703595.1">
    <property type="nucleotide sequence ID" value="NZ_SNXS01000012.1"/>
</dbReference>
<dbReference type="InterPro" id="IPR050884">
    <property type="entry name" value="CNP_phosphodiesterase-III"/>
</dbReference>
<evidence type="ECO:0000256" key="3">
    <source>
        <dbReference type="ARBA" id="ARBA00023004"/>
    </source>
</evidence>
<proteinExistence type="inferred from homology"/>
<dbReference type="InParanoid" id="A0A4R6QGG3"/>
<name>A0A4R6QGG3_9BURK</name>
<keyword evidence="7" id="KW-1185">Reference proteome</keyword>
<accession>A0A4R6QGG3</accession>
<dbReference type="PANTHER" id="PTHR42988">
    <property type="entry name" value="PHOSPHOHYDROLASE"/>
    <property type="match status" value="1"/>
</dbReference>
<evidence type="ECO:0000259" key="5">
    <source>
        <dbReference type="Pfam" id="PF00149"/>
    </source>
</evidence>
<comment type="caution">
    <text evidence="6">The sequence shown here is derived from an EMBL/GenBank/DDBJ whole genome shotgun (WGS) entry which is preliminary data.</text>
</comment>
<dbReference type="Gene3D" id="3.30.750.180">
    <property type="entry name" value="GpdQ, beta-strand dimerisation domain"/>
    <property type="match status" value="1"/>
</dbReference>
<sequence>MLIAQFSDTHIKIPGKLAYGRVDTAKMLQASVAHLAAMRPQPDLLLITGDLVDLGRPAEYEFLRSLLAPLQMPMLVIAGNHDERQALREAFADQAYFPASGFMHYDTGGRWPLRIIGLDTLVPMEGRGELCADRLDWLAQTLAAAPTQPTLVLMHHPPFLTGIAHMDALGLSGREAFAEIVRDHPQIQLILCGHLHRSIQTTVGGRPVLTCPSTAHQVALDLRPEAPSAFRMEPPGYMLHRWHGGQLVSHVVAVGDYAGPYPFFEPSGKLID</sequence>
<dbReference type="InterPro" id="IPR042281">
    <property type="entry name" value="GpdQ_beta-strand"/>
</dbReference>
<evidence type="ECO:0000313" key="7">
    <source>
        <dbReference type="Proteomes" id="UP000295361"/>
    </source>
</evidence>
<keyword evidence="3" id="KW-0408">Iron</keyword>
<dbReference type="PANTHER" id="PTHR42988:SF2">
    <property type="entry name" value="CYCLIC NUCLEOTIDE PHOSPHODIESTERASE CBUA0032-RELATED"/>
    <property type="match status" value="1"/>
</dbReference>
<dbReference type="Gene3D" id="3.60.21.40">
    <property type="entry name" value="GpdQ, catalytic alpha/beta sandwich domain"/>
    <property type="match status" value="1"/>
</dbReference>
<dbReference type="SUPFAM" id="SSF56300">
    <property type="entry name" value="Metallo-dependent phosphatases"/>
    <property type="match status" value="1"/>
</dbReference>
<keyword evidence="1" id="KW-0479">Metal-binding</keyword>
<feature type="domain" description="Calcineurin-like phosphoesterase" evidence="5">
    <location>
        <begin position="1"/>
        <end position="197"/>
    </location>
</feature>
<evidence type="ECO:0000313" key="6">
    <source>
        <dbReference type="EMBL" id="TDP61511.1"/>
    </source>
</evidence>
<dbReference type="CDD" id="cd07402">
    <property type="entry name" value="MPP_GpdQ"/>
    <property type="match status" value="1"/>
</dbReference>
<keyword evidence="2" id="KW-0378">Hydrolase</keyword>
<comment type="similarity">
    <text evidence="4">Belongs to the cyclic nucleotide phosphodiesterase class-III family.</text>
</comment>
<protein>
    <submittedName>
        <fullName evidence="6">3',5'-cyclic AMP phosphodiesterase CpdA</fullName>
    </submittedName>
</protein>
<dbReference type="InterPro" id="IPR004843">
    <property type="entry name" value="Calcineurin-like_PHP"/>
</dbReference>
<dbReference type="EMBL" id="SNXS01000012">
    <property type="protein sequence ID" value="TDP61511.1"/>
    <property type="molecule type" value="Genomic_DNA"/>
</dbReference>
<dbReference type="Proteomes" id="UP000295361">
    <property type="component" value="Unassembled WGS sequence"/>
</dbReference>
<dbReference type="Pfam" id="PF00149">
    <property type="entry name" value="Metallophos"/>
    <property type="match status" value="1"/>
</dbReference>
<dbReference type="GO" id="GO:0046872">
    <property type="term" value="F:metal ion binding"/>
    <property type="evidence" value="ECO:0007669"/>
    <property type="project" value="UniProtKB-KW"/>
</dbReference>